<dbReference type="InParanoid" id="A0A212FP23"/>
<dbReference type="EMBL" id="AGBW02003919">
    <property type="protein sequence ID" value="OWR55492.1"/>
    <property type="molecule type" value="Genomic_DNA"/>
</dbReference>
<organism evidence="1 2">
    <name type="scientific">Danaus plexippus plexippus</name>
    <dbReference type="NCBI Taxonomy" id="278856"/>
    <lineage>
        <taxon>Eukaryota</taxon>
        <taxon>Metazoa</taxon>
        <taxon>Ecdysozoa</taxon>
        <taxon>Arthropoda</taxon>
        <taxon>Hexapoda</taxon>
        <taxon>Insecta</taxon>
        <taxon>Pterygota</taxon>
        <taxon>Neoptera</taxon>
        <taxon>Endopterygota</taxon>
        <taxon>Lepidoptera</taxon>
        <taxon>Glossata</taxon>
        <taxon>Ditrysia</taxon>
        <taxon>Papilionoidea</taxon>
        <taxon>Nymphalidae</taxon>
        <taxon>Danainae</taxon>
        <taxon>Danaini</taxon>
        <taxon>Danaina</taxon>
        <taxon>Danaus</taxon>
        <taxon>Danaus</taxon>
    </lineage>
</organism>
<evidence type="ECO:0000313" key="2">
    <source>
        <dbReference type="Proteomes" id="UP000007151"/>
    </source>
</evidence>
<dbReference type="AlphaFoldDB" id="A0A212FP23"/>
<dbReference type="KEGG" id="dpl:KGM_212230"/>
<keyword evidence="2" id="KW-1185">Reference proteome</keyword>
<dbReference type="Proteomes" id="UP000007151">
    <property type="component" value="Unassembled WGS sequence"/>
</dbReference>
<name>A0A212FP23_DANPL</name>
<gene>
    <name evidence="1" type="ORF">KGM_212230</name>
</gene>
<evidence type="ECO:0000313" key="1">
    <source>
        <dbReference type="EMBL" id="OWR55492.1"/>
    </source>
</evidence>
<sequence length="139" mass="15137">MISLYVDYSRKGSRFSVVLAGVRRERGVAGVVGAAFSASDGRRTSRDAAVCVPGRTGVELPDGVLCLYYTITVLTTFDTKMTTCNQATSQEQNTRREHSKTESTKCLPRVRMVRVLRHGYATPSGRVSIGGSKRTTPTC</sequence>
<proteinExistence type="predicted"/>
<comment type="caution">
    <text evidence="1">The sequence shown here is derived from an EMBL/GenBank/DDBJ whole genome shotgun (WGS) entry which is preliminary data.</text>
</comment>
<reference evidence="1 2" key="1">
    <citation type="journal article" date="2011" name="Cell">
        <title>The monarch butterfly genome yields insights into long-distance migration.</title>
        <authorList>
            <person name="Zhan S."/>
            <person name="Merlin C."/>
            <person name="Boore J.L."/>
            <person name="Reppert S.M."/>
        </authorList>
    </citation>
    <scope>NUCLEOTIDE SEQUENCE [LARGE SCALE GENOMIC DNA]</scope>
    <source>
        <strain evidence="1">F-2</strain>
    </source>
</reference>
<accession>A0A212FP23</accession>
<protein>
    <submittedName>
        <fullName evidence="1">Uncharacterized protein</fullName>
    </submittedName>
</protein>